<name>A0AC61KZ86_9EURY</name>
<gene>
    <name evidence="1" type="ORF">C4B59_15745</name>
</gene>
<comment type="caution">
    <text evidence="1">The sequence shown here is derived from an EMBL/GenBank/DDBJ whole genome shotgun (WGS) entry which is preliminary data.</text>
</comment>
<organism evidence="1 2">
    <name type="scientific">Candidatus Methanogaster sp</name>
    <dbReference type="NCBI Taxonomy" id="3386292"/>
    <lineage>
        <taxon>Archaea</taxon>
        <taxon>Methanobacteriati</taxon>
        <taxon>Methanobacteriota</taxon>
        <taxon>Stenosarchaea group</taxon>
        <taxon>Methanomicrobia</taxon>
        <taxon>Methanosarcinales</taxon>
        <taxon>ANME-2 cluster</taxon>
        <taxon>Candidatus Methanogasteraceae</taxon>
        <taxon>Candidatus Methanogaster</taxon>
    </lineage>
</organism>
<dbReference type="EMBL" id="PQXF01000069">
    <property type="protein sequence ID" value="PXF57137.1"/>
    <property type="molecule type" value="Genomic_DNA"/>
</dbReference>
<evidence type="ECO:0000313" key="1">
    <source>
        <dbReference type="EMBL" id="PXF57137.1"/>
    </source>
</evidence>
<accession>A0AC61KZ86</accession>
<proteinExistence type="predicted"/>
<dbReference type="Proteomes" id="UP000248329">
    <property type="component" value="Unassembled WGS sequence"/>
</dbReference>
<sequence>MISLASQAIEHACSSGADEVETYCITDRSVSINTKLEHIEYARESFARGVGIRAIVSGAVGFSSTNREDSTEEASLLAVRSARASQPDPDWSSLPHQGSYPTVHGVFDPKLAEIELSECVELAADLIRGVTSAGAVPTSGRLSVSTGTGYIVNTNGIEHTEEGTSIAASIECIVKEGSDISTAYEFDISRNLDIDTYEIGVHAGELAKQSLHSGKIETARTAVLFCPLAIADILEYTFIPSLSADNVQKGRSILSQIGAEVAAGELTICDDGLRTAGIGTAQTDDEGTPSQKTAIIEDGILKNHLHDAYTAGKEDTDLASTGNAIRSEYGTTPSIDVRNLVIEYPSSDIVAETKSGVLVHSVIGAHTANPYSGDFSIEARNSFLVENGEVKQPIKSLMISGNIFDMLKNIDGAGADPRAVGGVVVPTLRVPDMQVIG</sequence>
<evidence type="ECO:0000313" key="2">
    <source>
        <dbReference type="Proteomes" id="UP000248329"/>
    </source>
</evidence>
<reference evidence="1" key="1">
    <citation type="submission" date="2018-01" db="EMBL/GenBank/DDBJ databases">
        <authorList>
            <person name="Krukenberg V."/>
        </authorList>
    </citation>
    <scope>NUCLEOTIDE SEQUENCE</scope>
    <source>
        <strain evidence="1">E20ANME2</strain>
    </source>
</reference>
<protein>
    <submittedName>
        <fullName evidence="1">TldD/PmbA family protein</fullName>
    </submittedName>
</protein>